<organism evidence="1 2">
    <name type="scientific">Halorubrum laminariae</name>
    <dbReference type="NCBI Taxonomy" id="1433523"/>
    <lineage>
        <taxon>Archaea</taxon>
        <taxon>Methanobacteriati</taxon>
        <taxon>Methanobacteriota</taxon>
        <taxon>Stenosarchaea group</taxon>
        <taxon>Halobacteria</taxon>
        <taxon>Halobacteriales</taxon>
        <taxon>Haloferacaceae</taxon>
        <taxon>Halorubrum</taxon>
    </lineage>
</organism>
<evidence type="ECO:0000313" key="2">
    <source>
        <dbReference type="Proteomes" id="UP001597185"/>
    </source>
</evidence>
<accession>A0ABD6C0J4</accession>
<name>A0ABD6C0J4_9EURY</name>
<dbReference type="AlphaFoldDB" id="A0ABD6C0J4"/>
<sequence>MDRRLTVIVGVTLLVALAGCSGLAGSTGGAGSGTGDQATLDESIDVAANGEATASPDRATIRVAVTASGSDAQSVRDDLAADEDSLRAGLTEWGLSEDAIQTVRYDVSETYASRENPNRTQFEGVHQYEIELDNVDAVGEVIDVAIGSGADEVQQIQFGLSEEREAAVREEALQNAMTNARADADVLANASDLTIEGVHAVSTGGSGVSPYRVAETAALDGGDAGDASTGIETGDVSVQVSVNVVYDVQ</sequence>
<gene>
    <name evidence="1" type="ORF">ACFR9T_09410</name>
</gene>
<dbReference type="Proteomes" id="UP001597185">
    <property type="component" value="Unassembled WGS sequence"/>
</dbReference>
<keyword evidence="2" id="KW-1185">Reference proteome</keyword>
<dbReference type="Gene3D" id="3.30.70.2970">
    <property type="entry name" value="Protein of unknown function (DUF541), domain 2"/>
    <property type="match status" value="1"/>
</dbReference>
<evidence type="ECO:0000313" key="1">
    <source>
        <dbReference type="EMBL" id="MFD1570802.1"/>
    </source>
</evidence>
<protein>
    <submittedName>
        <fullName evidence="1">SIMPL domain-containing protein</fullName>
    </submittedName>
</protein>
<dbReference type="Pfam" id="PF04402">
    <property type="entry name" value="SIMPL"/>
    <property type="match status" value="1"/>
</dbReference>
<proteinExistence type="predicted"/>
<comment type="caution">
    <text evidence="1">The sequence shown here is derived from an EMBL/GenBank/DDBJ whole genome shotgun (WGS) entry which is preliminary data.</text>
</comment>
<reference evidence="1 2" key="1">
    <citation type="journal article" date="2019" name="Int. J. Syst. Evol. Microbiol.">
        <title>The Global Catalogue of Microorganisms (GCM) 10K type strain sequencing project: providing services to taxonomists for standard genome sequencing and annotation.</title>
        <authorList>
            <consortium name="The Broad Institute Genomics Platform"/>
            <consortium name="The Broad Institute Genome Sequencing Center for Infectious Disease"/>
            <person name="Wu L."/>
            <person name="Ma J."/>
        </authorList>
    </citation>
    <scope>NUCLEOTIDE SEQUENCE [LARGE SCALE GENOMIC DNA]</scope>
    <source>
        <strain evidence="1 2">CGMCC 1.12689</strain>
    </source>
</reference>
<dbReference type="InterPro" id="IPR007497">
    <property type="entry name" value="SIMPL/DUF541"/>
</dbReference>
<dbReference type="InterPro" id="IPR052022">
    <property type="entry name" value="26kDa_periplasmic_antigen"/>
</dbReference>
<dbReference type="PROSITE" id="PS51257">
    <property type="entry name" value="PROKAR_LIPOPROTEIN"/>
    <property type="match status" value="1"/>
</dbReference>
<dbReference type="PANTHER" id="PTHR34387:SF2">
    <property type="entry name" value="SLR1258 PROTEIN"/>
    <property type="match status" value="1"/>
</dbReference>
<dbReference type="PANTHER" id="PTHR34387">
    <property type="entry name" value="SLR1258 PROTEIN"/>
    <property type="match status" value="1"/>
</dbReference>
<dbReference type="RefSeq" id="WP_256416458.1">
    <property type="nucleotide sequence ID" value="NZ_JANHDL010000001.1"/>
</dbReference>
<dbReference type="EMBL" id="JBHUDB010000005">
    <property type="protein sequence ID" value="MFD1570802.1"/>
    <property type="molecule type" value="Genomic_DNA"/>
</dbReference>
<dbReference type="Gene3D" id="3.30.110.170">
    <property type="entry name" value="Protein of unknown function (DUF541), domain 1"/>
    <property type="match status" value="1"/>
</dbReference>